<organism evidence="1 2">
    <name type="scientific">Nonomuraea cavernae</name>
    <dbReference type="NCBI Taxonomy" id="2045107"/>
    <lineage>
        <taxon>Bacteria</taxon>
        <taxon>Bacillati</taxon>
        <taxon>Actinomycetota</taxon>
        <taxon>Actinomycetes</taxon>
        <taxon>Streptosporangiales</taxon>
        <taxon>Streptosporangiaceae</taxon>
        <taxon>Nonomuraea</taxon>
    </lineage>
</organism>
<gene>
    <name evidence="1" type="ORF">GCM10012289_76930</name>
</gene>
<reference evidence="1" key="1">
    <citation type="journal article" date="2014" name="Int. J. Syst. Evol. Microbiol.">
        <title>Complete genome sequence of Corynebacterium casei LMG S-19264T (=DSM 44701T), isolated from a smear-ripened cheese.</title>
        <authorList>
            <consortium name="US DOE Joint Genome Institute (JGI-PGF)"/>
            <person name="Walter F."/>
            <person name="Albersmeier A."/>
            <person name="Kalinowski J."/>
            <person name="Ruckert C."/>
        </authorList>
    </citation>
    <scope>NUCLEOTIDE SEQUENCE</scope>
    <source>
        <strain evidence="1">CGMCC 4.7368</strain>
    </source>
</reference>
<accession>A0A917ZHJ9</accession>
<evidence type="ECO:0000313" key="2">
    <source>
        <dbReference type="Proteomes" id="UP000646523"/>
    </source>
</evidence>
<keyword evidence="2" id="KW-1185">Reference proteome</keyword>
<comment type="caution">
    <text evidence="1">The sequence shown here is derived from an EMBL/GenBank/DDBJ whole genome shotgun (WGS) entry which is preliminary data.</text>
</comment>
<dbReference type="AlphaFoldDB" id="A0A917ZHJ9"/>
<dbReference type="Proteomes" id="UP000646523">
    <property type="component" value="Unassembled WGS sequence"/>
</dbReference>
<evidence type="ECO:0000313" key="1">
    <source>
        <dbReference type="EMBL" id="GGO83450.1"/>
    </source>
</evidence>
<name>A0A917ZHJ9_9ACTN</name>
<protein>
    <submittedName>
        <fullName evidence="1">Uncharacterized protein</fullName>
    </submittedName>
</protein>
<reference evidence="1" key="2">
    <citation type="submission" date="2020-09" db="EMBL/GenBank/DDBJ databases">
        <authorList>
            <person name="Sun Q."/>
            <person name="Zhou Y."/>
        </authorList>
    </citation>
    <scope>NUCLEOTIDE SEQUENCE</scope>
    <source>
        <strain evidence="1">CGMCC 4.7368</strain>
    </source>
</reference>
<dbReference type="RefSeq" id="WP_189129183.1">
    <property type="nucleotide sequence ID" value="NZ_BMNH01000053.1"/>
</dbReference>
<proteinExistence type="predicted"/>
<sequence length="189" mass="20929">MKFEFGYAERQPDTPLVRVGDRLLPQRIDVVLPGDGSQPRFTARLEVVGGIPQCREIAIASVEGGREVKQLDLRGIGIAEMVEEVFALFATRVIFEGEGHITAVKEIGEKAHVETLRMIADARKGKGARKITPEFLAEVARVYKDNAGKSPTVAVQRSFNVSPRMAGNYIRRARDLGMLPEVTDGRRRT</sequence>
<dbReference type="EMBL" id="BMNH01000053">
    <property type="protein sequence ID" value="GGO83450.1"/>
    <property type="molecule type" value="Genomic_DNA"/>
</dbReference>